<dbReference type="Proteomes" id="UP000076871">
    <property type="component" value="Unassembled WGS sequence"/>
</dbReference>
<dbReference type="RefSeq" id="XP_040764611.1">
    <property type="nucleotide sequence ID" value="XM_040907031.1"/>
</dbReference>
<dbReference type="InParanoid" id="A0A165EEE7"/>
<feature type="region of interest" description="Disordered" evidence="1">
    <location>
        <begin position="1"/>
        <end position="22"/>
    </location>
</feature>
<protein>
    <submittedName>
        <fullName evidence="2">Uncharacterized protein</fullName>
    </submittedName>
</protein>
<evidence type="ECO:0000256" key="1">
    <source>
        <dbReference type="SAM" id="MobiDB-lite"/>
    </source>
</evidence>
<reference evidence="2 3" key="1">
    <citation type="journal article" date="2016" name="Mol. Biol. Evol.">
        <title>Comparative Genomics of Early-Diverging Mushroom-Forming Fungi Provides Insights into the Origins of Lignocellulose Decay Capabilities.</title>
        <authorList>
            <person name="Nagy L.G."/>
            <person name="Riley R."/>
            <person name="Tritt A."/>
            <person name="Adam C."/>
            <person name="Daum C."/>
            <person name="Floudas D."/>
            <person name="Sun H."/>
            <person name="Yadav J.S."/>
            <person name="Pangilinan J."/>
            <person name="Larsson K.H."/>
            <person name="Matsuura K."/>
            <person name="Barry K."/>
            <person name="Labutti K."/>
            <person name="Kuo R."/>
            <person name="Ohm R.A."/>
            <person name="Bhattacharya S.S."/>
            <person name="Shirouzu T."/>
            <person name="Yoshinaga Y."/>
            <person name="Martin F.M."/>
            <person name="Grigoriev I.V."/>
            <person name="Hibbett D.S."/>
        </authorList>
    </citation>
    <scope>NUCLEOTIDE SEQUENCE [LARGE SCALE GENOMIC DNA]</scope>
    <source>
        <strain evidence="2 3">93-53</strain>
    </source>
</reference>
<dbReference type="GeneID" id="63824060"/>
<accession>A0A165EEE7</accession>
<organism evidence="2 3">
    <name type="scientific">Laetiporus sulphureus 93-53</name>
    <dbReference type="NCBI Taxonomy" id="1314785"/>
    <lineage>
        <taxon>Eukaryota</taxon>
        <taxon>Fungi</taxon>
        <taxon>Dikarya</taxon>
        <taxon>Basidiomycota</taxon>
        <taxon>Agaricomycotina</taxon>
        <taxon>Agaricomycetes</taxon>
        <taxon>Polyporales</taxon>
        <taxon>Laetiporus</taxon>
    </lineage>
</organism>
<evidence type="ECO:0000313" key="2">
    <source>
        <dbReference type="EMBL" id="KZT06871.1"/>
    </source>
</evidence>
<dbReference type="AlphaFoldDB" id="A0A165EEE7"/>
<proteinExistence type="predicted"/>
<dbReference type="EMBL" id="KV427622">
    <property type="protein sequence ID" value="KZT06871.1"/>
    <property type="molecule type" value="Genomic_DNA"/>
</dbReference>
<name>A0A165EEE7_9APHY</name>
<keyword evidence="3" id="KW-1185">Reference proteome</keyword>
<evidence type="ECO:0000313" key="3">
    <source>
        <dbReference type="Proteomes" id="UP000076871"/>
    </source>
</evidence>
<sequence length="154" mass="17335">MHQASASSGTESEYITQRKHSARRRACEETAVAARRIEGRGVIPDVVNSVTVIITSALRAYKGGHLALQADMPGYKLSITVLPRTWHVFSQFICSHLEPQNLRGGQAALAACHRRFQLLSCVYHQTVLWRVFDLERYSSQHFHISTQICDGNAW</sequence>
<gene>
    <name evidence="2" type="ORF">LAESUDRAFT_714004</name>
</gene>
<feature type="compositionally biased region" description="Polar residues" evidence="1">
    <location>
        <begin position="1"/>
        <end position="15"/>
    </location>
</feature>